<proteinExistence type="predicted"/>
<dbReference type="AlphaFoldDB" id="A0A927IDA5"/>
<evidence type="ECO:0000313" key="3">
    <source>
        <dbReference type="Proteomes" id="UP000632289"/>
    </source>
</evidence>
<keyword evidence="1" id="KW-0472">Membrane</keyword>
<dbReference type="EMBL" id="JACXYU010000004">
    <property type="protein sequence ID" value="MBD3932101.1"/>
    <property type="molecule type" value="Genomic_DNA"/>
</dbReference>
<accession>A0A927IDA5</accession>
<name>A0A927IDA5_9ACTN</name>
<keyword evidence="1" id="KW-0812">Transmembrane</keyword>
<protein>
    <submittedName>
        <fullName evidence="2">Uncharacterized protein</fullName>
    </submittedName>
</protein>
<evidence type="ECO:0000256" key="1">
    <source>
        <dbReference type="SAM" id="Phobius"/>
    </source>
</evidence>
<evidence type="ECO:0000313" key="2">
    <source>
        <dbReference type="EMBL" id="MBD3932101.1"/>
    </source>
</evidence>
<keyword evidence="1" id="KW-1133">Transmembrane helix</keyword>
<comment type="caution">
    <text evidence="2">The sequence shown here is derived from an EMBL/GenBank/DDBJ whole genome shotgun (WGS) entry which is preliminary data.</text>
</comment>
<dbReference type="RefSeq" id="WP_191209398.1">
    <property type="nucleotide sequence ID" value="NZ_BAABKL010000050.1"/>
</dbReference>
<feature type="transmembrane region" description="Helical" evidence="1">
    <location>
        <begin position="6"/>
        <end position="26"/>
    </location>
</feature>
<gene>
    <name evidence="2" type="ORF">IF129_11120</name>
</gene>
<keyword evidence="3" id="KW-1185">Reference proteome</keyword>
<organism evidence="2 3">
    <name type="scientific">Streptomyces chumphonensis</name>
    <dbReference type="NCBI Taxonomy" id="1214925"/>
    <lineage>
        <taxon>Bacteria</taxon>
        <taxon>Bacillati</taxon>
        <taxon>Actinomycetota</taxon>
        <taxon>Actinomycetes</taxon>
        <taxon>Kitasatosporales</taxon>
        <taxon>Streptomycetaceae</taxon>
        <taxon>Streptomyces</taxon>
    </lineage>
</organism>
<reference evidence="2" key="1">
    <citation type="submission" date="2020-09" db="EMBL/GenBank/DDBJ databases">
        <title>Secondary metabolite and genome analysis of marine Streptomyces chumphonensis KK1-2T.</title>
        <authorList>
            <person name="Phongsopitanun W."/>
            <person name="Kanchanasin P."/>
            <person name="Pittayakhajonwut P."/>
            <person name="Suwanborirux K."/>
            <person name="Tanasupawat S."/>
        </authorList>
    </citation>
    <scope>NUCLEOTIDE SEQUENCE</scope>
    <source>
        <strain evidence="2">KK1-2</strain>
    </source>
</reference>
<sequence length="68" mass="6826">MESAPAAFVGLVCALFGAALLLWTVIRTGQRRPVVAPTEHVSPSGAALIAAVSGLVLTGTGGWLLLGL</sequence>
<feature type="transmembrane region" description="Helical" evidence="1">
    <location>
        <begin position="46"/>
        <end position="66"/>
    </location>
</feature>
<dbReference type="Proteomes" id="UP000632289">
    <property type="component" value="Unassembled WGS sequence"/>
</dbReference>